<name>A0A927PCT2_9MICO</name>
<keyword evidence="3" id="KW-1185">Reference proteome</keyword>
<feature type="transmembrane region" description="Helical" evidence="1">
    <location>
        <begin position="39"/>
        <end position="60"/>
    </location>
</feature>
<feature type="transmembrane region" description="Helical" evidence="1">
    <location>
        <begin position="12"/>
        <end position="32"/>
    </location>
</feature>
<feature type="transmembrane region" description="Helical" evidence="1">
    <location>
        <begin position="134"/>
        <end position="151"/>
    </location>
</feature>
<accession>A0A927PCT2</accession>
<dbReference type="EMBL" id="JACYHB010000008">
    <property type="protein sequence ID" value="MBD8079563.1"/>
    <property type="molecule type" value="Genomic_DNA"/>
</dbReference>
<evidence type="ECO:0000256" key="1">
    <source>
        <dbReference type="SAM" id="Phobius"/>
    </source>
</evidence>
<dbReference type="Pfam" id="PF11139">
    <property type="entry name" value="SfLAP"/>
    <property type="match status" value="1"/>
</dbReference>
<dbReference type="AlphaFoldDB" id="A0A927PCT2"/>
<organism evidence="2 3">
    <name type="scientific">Cellulosimicrobium arenosum</name>
    <dbReference type="NCBI Taxonomy" id="2708133"/>
    <lineage>
        <taxon>Bacteria</taxon>
        <taxon>Bacillati</taxon>
        <taxon>Actinomycetota</taxon>
        <taxon>Actinomycetes</taxon>
        <taxon>Micrococcales</taxon>
        <taxon>Promicromonosporaceae</taxon>
        <taxon>Cellulosimicrobium</taxon>
    </lineage>
</organism>
<gene>
    <name evidence="2" type="ORF">IF651_10900</name>
</gene>
<dbReference type="RefSeq" id="WP_191829151.1">
    <property type="nucleotide sequence ID" value="NZ_JACYHB010000008.1"/>
</dbReference>
<dbReference type="Proteomes" id="UP000610846">
    <property type="component" value="Unassembled WGS sequence"/>
</dbReference>
<dbReference type="InterPro" id="IPR021315">
    <property type="entry name" value="Gap/Sap"/>
</dbReference>
<evidence type="ECO:0000313" key="3">
    <source>
        <dbReference type="Proteomes" id="UP000610846"/>
    </source>
</evidence>
<keyword evidence="1" id="KW-0812">Transmembrane</keyword>
<feature type="transmembrane region" description="Helical" evidence="1">
    <location>
        <begin position="157"/>
        <end position="180"/>
    </location>
</feature>
<sequence length="223" mass="22403">MGAAIGQSLPVALGVMISPLPIVAVVLMLSSAKGKVNAFAFLLGWFVAVGGVALVVALLAGSGADDDGAAPAWAAWLKIVLGVLLLLVAVRQWQGRPRAGTEPPTPRWMQAVDTFTPVKAAGLAVLLGAINPKNLLLVVSGGSTIGAAAAGDTTVSVVAAIVFAVVASIGVALPVVVYVSTGDRAGKMLDEMKAWLVGHNAVVMAVLLLVIGAKMLGDGISLL</sequence>
<feature type="transmembrane region" description="Helical" evidence="1">
    <location>
        <begin position="72"/>
        <end position="90"/>
    </location>
</feature>
<reference evidence="2" key="1">
    <citation type="journal article" date="2018" name="Curr. Microbiol.">
        <title>Cellulosimicrobium arenosum sp. nov., Isolated from Marine Sediment Sand.</title>
        <authorList>
            <person name="Oh M."/>
            <person name="Kim J.H."/>
            <person name="Yoon J.H."/>
            <person name="Schumann P."/>
            <person name="Kim W."/>
        </authorList>
    </citation>
    <scope>NUCLEOTIDE SEQUENCE</scope>
    <source>
        <strain evidence="2">KCTC 49039</strain>
    </source>
</reference>
<reference evidence="2" key="2">
    <citation type="submission" date="2020-09" db="EMBL/GenBank/DDBJ databases">
        <authorList>
            <person name="Yu Y."/>
        </authorList>
    </citation>
    <scope>NUCLEOTIDE SEQUENCE</scope>
    <source>
        <strain evidence="2">KCTC 49039</strain>
    </source>
</reference>
<keyword evidence="1" id="KW-0472">Membrane</keyword>
<feature type="transmembrane region" description="Helical" evidence="1">
    <location>
        <begin position="192"/>
        <end position="213"/>
    </location>
</feature>
<keyword evidence="1" id="KW-1133">Transmembrane helix</keyword>
<evidence type="ECO:0000313" key="2">
    <source>
        <dbReference type="EMBL" id="MBD8079563.1"/>
    </source>
</evidence>
<comment type="caution">
    <text evidence="2">The sequence shown here is derived from an EMBL/GenBank/DDBJ whole genome shotgun (WGS) entry which is preliminary data.</text>
</comment>
<proteinExistence type="predicted"/>
<protein>
    <submittedName>
        <fullName evidence="2">GAP family protein</fullName>
    </submittedName>
</protein>